<protein>
    <submittedName>
        <fullName evidence="2">Uncharacterized protein</fullName>
    </submittedName>
</protein>
<reference evidence="2 3" key="1">
    <citation type="submission" date="2013-03" db="EMBL/GenBank/DDBJ databases">
        <title>The Genome Sequence of Exophiala aquamarina CBS 119918.</title>
        <authorList>
            <consortium name="The Broad Institute Genomics Platform"/>
            <person name="Cuomo C."/>
            <person name="de Hoog S."/>
            <person name="Gorbushina A."/>
            <person name="Walker B."/>
            <person name="Young S.K."/>
            <person name="Zeng Q."/>
            <person name="Gargeya S."/>
            <person name="Fitzgerald M."/>
            <person name="Haas B."/>
            <person name="Abouelleil A."/>
            <person name="Allen A.W."/>
            <person name="Alvarado L."/>
            <person name="Arachchi H.M."/>
            <person name="Berlin A.M."/>
            <person name="Chapman S.B."/>
            <person name="Gainer-Dewar J."/>
            <person name="Goldberg J."/>
            <person name="Griggs A."/>
            <person name="Gujja S."/>
            <person name="Hansen M."/>
            <person name="Howarth C."/>
            <person name="Imamovic A."/>
            <person name="Ireland A."/>
            <person name="Larimer J."/>
            <person name="McCowan C."/>
            <person name="Murphy C."/>
            <person name="Pearson M."/>
            <person name="Poon T.W."/>
            <person name="Priest M."/>
            <person name="Roberts A."/>
            <person name="Saif S."/>
            <person name="Shea T."/>
            <person name="Sisk P."/>
            <person name="Sykes S."/>
            <person name="Wortman J."/>
            <person name="Nusbaum C."/>
            <person name="Birren B."/>
        </authorList>
    </citation>
    <scope>NUCLEOTIDE SEQUENCE [LARGE SCALE GENOMIC DNA]</scope>
    <source>
        <strain evidence="2 3">CBS 119918</strain>
    </source>
</reference>
<comment type="caution">
    <text evidence="2">The sequence shown here is derived from an EMBL/GenBank/DDBJ whole genome shotgun (WGS) entry which is preliminary data.</text>
</comment>
<dbReference type="OrthoDB" id="3502590at2759"/>
<dbReference type="AlphaFoldDB" id="A0A072PH29"/>
<name>A0A072PH29_9EURO</name>
<feature type="region of interest" description="Disordered" evidence="1">
    <location>
        <begin position="350"/>
        <end position="374"/>
    </location>
</feature>
<dbReference type="HOGENOM" id="CLU_470889_0_0_1"/>
<organism evidence="2 3">
    <name type="scientific">Exophiala aquamarina CBS 119918</name>
    <dbReference type="NCBI Taxonomy" id="1182545"/>
    <lineage>
        <taxon>Eukaryota</taxon>
        <taxon>Fungi</taxon>
        <taxon>Dikarya</taxon>
        <taxon>Ascomycota</taxon>
        <taxon>Pezizomycotina</taxon>
        <taxon>Eurotiomycetes</taxon>
        <taxon>Chaetothyriomycetidae</taxon>
        <taxon>Chaetothyriales</taxon>
        <taxon>Herpotrichiellaceae</taxon>
        <taxon>Exophiala</taxon>
    </lineage>
</organism>
<dbReference type="Proteomes" id="UP000027920">
    <property type="component" value="Unassembled WGS sequence"/>
</dbReference>
<sequence>MNGKQIHFHFLSPNTGATGLSTNQKAVAAARSEARSHAAKVSYPSEHRIQRSSTSSKVDDGRITPDQSQVGSESSQVDERSDRSFSVSATNLDSLVSDGFKGRNLKQTGPTMDWKFKQYVKKDRPKKKVPRKSLPSPTTVPKTITRSTLDPFVRPAVELSVPDKYLLHLYLSTVPDQLYGASSGEASEIIRSSSLRVLADNAIVLSWMLLIIESQVVSFQPTKHDRQLSILVRKTEAYKLMKESLNSEPRPSLDVAFNAAMAAGAEFRMENLPAAEQHVRAVKKILSLHGGAKAVRDITEPFGLMVVQILVDQGIPGLFYSCEAEFRVKFKSIVKRLHKYQVWNYSLRAESGPPSPMSVRSCLTSSSDEDERSSPNLESRVCAFSKDSALGKYVALPSTELDEPTCRFMLSVLYALNTAFWDFRNSPNASNEYLQEIKTSAELTNTANFLLRAGHFRLPSLLMLTMLAHKTATREARTASTSVVFHDEEVFEFVNLVMMGGPAIRIRVLKALLSWLTTAVSGVNDLILLNDADFEVLEQQAEDTWVADQARRLVNMQLARQQTVMGEF</sequence>
<keyword evidence="3" id="KW-1185">Reference proteome</keyword>
<evidence type="ECO:0000313" key="3">
    <source>
        <dbReference type="Proteomes" id="UP000027920"/>
    </source>
</evidence>
<proteinExistence type="predicted"/>
<dbReference type="RefSeq" id="XP_013262014.1">
    <property type="nucleotide sequence ID" value="XM_013406560.1"/>
</dbReference>
<dbReference type="GeneID" id="25279201"/>
<accession>A0A072PH29</accession>
<dbReference type="EMBL" id="AMGV01000003">
    <property type="protein sequence ID" value="KEF59424.1"/>
    <property type="molecule type" value="Genomic_DNA"/>
</dbReference>
<feature type="compositionally biased region" description="Polar residues" evidence="1">
    <location>
        <begin position="13"/>
        <end position="25"/>
    </location>
</feature>
<feature type="compositionally biased region" description="Polar residues" evidence="1">
    <location>
        <begin position="65"/>
        <end position="75"/>
    </location>
</feature>
<evidence type="ECO:0000256" key="1">
    <source>
        <dbReference type="SAM" id="MobiDB-lite"/>
    </source>
</evidence>
<evidence type="ECO:0000313" key="2">
    <source>
        <dbReference type="EMBL" id="KEF59424.1"/>
    </source>
</evidence>
<gene>
    <name evidence="2" type="ORF">A1O9_04268</name>
</gene>
<feature type="region of interest" description="Disordered" evidence="1">
    <location>
        <begin position="13"/>
        <end position="85"/>
    </location>
</feature>
<dbReference type="VEuPathDB" id="FungiDB:A1O9_04268"/>